<evidence type="ECO:0008006" key="4">
    <source>
        <dbReference type="Google" id="ProtNLM"/>
    </source>
</evidence>
<protein>
    <recommendedName>
        <fullName evidence="4">4-hydroxy-3-methylbut-2-en-1-yl diphosphate synthase</fullName>
    </recommendedName>
</protein>
<dbReference type="STRING" id="1472767.AOX59_13845"/>
<gene>
    <name evidence="2" type="ORF">AOX59_13845</name>
</gene>
<evidence type="ECO:0000313" key="3">
    <source>
        <dbReference type="Proteomes" id="UP000050331"/>
    </source>
</evidence>
<sequence length="165" mass="19010">MKSVVLLQTFINSLKLPNKQAMFKLNRVGMDVTVIYLFILILLISVPSLTSQLTTDDSAGAVISFPVFLIYFFIFSYLPLTIAVFLYISLLAYAGTGIAKLLNRKIRFSILWKLNAYTATIPFMLYPIAAFFFPITDVFLVLFILYSFLFMLKMITVYPRRKKRK</sequence>
<feature type="transmembrane region" description="Helical" evidence="1">
    <location>
        <begin position="114"/>
        <end position="133"/>
    </location>
</feature>
<accession>A0A0U3WL81</accession>
<dbReference type="KEGG" id="lao:AOX59_13845"/>
<keyword evidence="1" id="KW-1133">Transmembrane helix</keyword>
<feature type="transmembrane region" description="Helical" evidence="1">
    <location>
        <begin position="69"/>
        <end position="93"/>
    </location>
</feature>
<name>A0A0U3WL81_9BACI</name>
<evidence type="ECO:0000313" key="2">
    <source>
        <dbReference type="EMBL" id="ALX50655.1"/>
    </source>
</evidence>
<dbReference type="RefSeq" id="WP_068448369.1">
    <property type="nucleotide sequence ID" value="NZ_CP013862.1"/>
</dbReference>
<organism evidence="2 3">
    <name type="scientific">Lentibacillus amyloliquefaciens</name>
    <dbReference type="NCBI Taxonomy" id="1472767"/>
    <lineage>
        <taxon>Bacteria</taxon>
        <taxon>Bacillati</taxon>
        <taxon>Bacillota</taxon>
        <taxon>Bacilli</taxon>
        <taxon>Bacillales</taxon>
        <taxon>Bacillaceae</taxon>
        <taxon>Lentibacillus</taxon>
    </lineage>
</organism>
<keyword evidence="1" id="KW-0472">Membrane</keyword>
<evidence type="ECO:0000256" key="1">
    <source>
        <dbReference type="SAM" id="Phobius"/>
    </source>
</evidence>
<proteinExistence type="predicted"/>
<feature type="transmembrane region" description="Helical" evidence="1">
    <location>
        <begin position="28"/>
        <end position="49"/>
    </location>
</feature>
<dbReference type="EMBL" id="CP013862">
    <property type="protein sequence ID" value="ALX50655.1"/>
    <property type="molecule type" value="Genomic_DNA"/>
</dbReference>
<keyword evidence="3" id="KW-1185">Reference proteome</keyword>
<dbReference type="Proteomes" id="UP000050331">
    <property type="component" value="Chromosome"/>
</dbReference>
<keyword evidence="1" id="KW-0812">Transmembrane</keyword>
<reference evidence="2 3" key="1">
    <citation type="submission" date="2016-01" db="EMBL/GenBank/DDBJ databases">
        <title>Complete genome sequence of strain Lentibacillus amyloliquefaciens LAM0015T isolated from saline sediment.</title>
        <authorList>
            <person name="Wang J.-L."/>
            <person name="He M.-X."/>
        </authorList>
    </citation>
    <scope>NUCLEOTIDE SEQUENCE [LARGE SCALE GENOMIC DNA]</scope>
    <source>
        <strain evidence="2 3">LAM0015</strain>
    </source>
</reference>
<feature type="transmembrane region" description="Helical" evidence="1">
    <location>
        <begin position="139"/>
        <end position="158"/>
    </location>
</feature>
<dbReference type="AlphaFoldDB" id="A0A0U3WL81"/>